<dbReference type="InterPro" id="IPR004148">
    <property type="entry name" value="BAR_dom"/>
</dbReference>
<evidence type="ECO:0000256" key="6">
    <source>
        <dbReference type="ARBA" id="ARBA00023054"/>
    </source>
</evidence>
<sequence length="380" mass="42182">MSVAGLKKQFHKASQLLNEKINGAEGTKLDEEFITMERKIGVTSKLLLDLVPRTTEYLQPNPAYRARLGMLNTVSRIRGQAKPASYPQSEGMLGECMLRYGRDLGTASAFGCALVDVGEALKQMGQTRDALDVRVKQSFTEPLQALQERDLKEIGYHLRKMEGRRLDFDYKKRRKGRISDDAIKQALDKFEESRELAGRHMFSLLEKNAEQVCQLSALVEALLDYHRQSCQILGSVHGVLLSRLTTASGRPDRPCTSKSVTGSNGYSRSSTLQISDSSTLQPAAGLAILPPRPPSPKITVSDDCDPPLDQPCCRALYNFKADNAGELAFKEGDLIILTNQIDENWYEGMISGESGFFPISYVNVLVPLPQWDQGILTLTH</sequence>
<evidence type="ECO:0000256" key="1">
    <source>
        <dbReference type="ARBA" id="ARBA00004170"/>
    </source>
</evidence>
<dbReference type="Proteomes" id="UP000694580">
    <property type="component" value="Chromosome 17"/>
</dbReference>
<accession>A0AAY4BS67</accession>
<reference evidence="12 13" key="1">
    <citation type="submission" date="2020-06" db="EMBL/GenBank/DDBJ databases">
        <authorList>
            <consortium name="Wellcome Sanger Institute Data Sharing"/>
        </authorList>
    </citation>
    <scope>NUCLEOTIDE SEQUENCE [LARGE SCALE GENOMIC DNA]</scope>
</reference>
<evidence type="ECO:0000313" key="13">
    <source>
        <dbReference type="Proteomes" id="UP000694580"/>
    </source>
</evidence>
<evidence type="ECO:0000256" key="4">
    <source>
        <dbReference type="ARBA" id="ARBA00022443"/>
    </source>
</evidence>
<dbReference type="Gene3D" id="2.30.30.40">
    <property type="entry name" value="SH3 Domains"/>
    <property type="match status" value="1"/>
</dbReference>
<comment type="similarity">
    <text evidence="3">Belongs to the endophilin family.</text>
</comment>
<name>A0AAY4BS67_9TELE</name>
<reference evidence="12" key="2">
    <citation type="submission" date="2025-08" db="UniProtKB">
        <authorList>
            <consortium name="Ensembl"/>
        </authorList>
    </citation>
    <scope>IDENTIFICATION</scope>
</reference>
<proteinExistence type="inferred from homology"/>
<dbReference type="PRINTS" id="PR00452">
    <property type="entry name" value="SH3DOMAIN"/>
</dbReference>
<keyword evidence="7" id="KW-0472">Membrane</keyword>
<evidence type="ECO:0000259" key="11">
    <source>
        <dbReference type="PROSITE" id="PS51021"/>
    </source>
</evidence>
<reference evidence="12" key="3">
    <citation type="submission" date="2025-09" db="UniProtKB">
        <authorList>
            <consortium name="Ensembl"/>
        </authorList>
    </citation>
    <scope>IDENTIFICATION</scope>
</reference>
<evidence type="ECO:0000256" key="8">
    <source>
        <dbReference type="PROSITE-ProRule" id="PRU00192"/>
    </source>
</evidence>
<dbReference type="SMART" id="SM00721">
    <property type="entry name" value="BAR"/>
    <property type="match status" value="1"/>
</dbReference>
<dbReference type="Pfam" id="PF03114">
    <property type="entry name" value="BAR"/>
    <property type="match status" value="1"/>
</dbReference>
<dbReference type="SUPFAM" id="SSF103657">
    <property type="entry name" value="BAR/IMD domain-like"/>
    <property type="match status" value="1"/>
</dbReference>
<feature type="region of interest" description="Disordered" evidence="9">
    <location>
        <begin position="248"/>
        <end position="268"/>
    </location>
</feature>
<protein>
    <recommendedName>
        <fullName evidence="14">Endophilin-A3-like</fullName>
    </recommendedName>
</protein>
<dbReference type="GeneTree" id="ENSGT00940000157398"/>
<dbReference type="PANTHER" id="PTHR14167">
    <property type="entry name" value="SH3 DOMAIN-CONTAINING"/>
    <property type="match status" value="1"/>
</dbReference>
<dbReference type="Ensembl" id="ENSDCDT00010027540.1">
    <property type="protein sequence ID" value="ENSDCDP00010023016.1"/>
    <property type="gene ID" value="ENSDCDG00010013642.1"/>
</dbReference>
<dbReference type="GO" id="GO:0016191">
    <property type="term" value="P:synaptic vesicle uncoating"/>
    <property type="evidence" value="ECO:0007669"/>
    <property type="project" value="TreeGrafter"/>
</dbReference>
<keyword evidence="13" id="KW-1185">Reference proteome</keyword>
<dbReference type="PROSITE" id="PS51021">
    <property type="entry name" value="BAR"/>
    <property type="match status" value="1"/>
</dbReference>
<evidence type="ECO:0000313" key="12">
    <source>
        <dbReference type="Ensembl" id="ENSDCDP00010023016.1"/>
    </source>
</evidence>
<dbReference type="Gene3D" id="1.20.1270.60">
    <property type="entry name" value="Arfaptin homology (AH) domain/BAR domain"/>
    <property type="match status" value="1"/>
</dbReference>
<dbReference type="CDD" id="cd11803">
    <property type="entry name" value="SH3_Endophilin_A"/>
    <property type="match status" value="1"/>
</dbReference>
<feature type="compositionally biased region" description="Polar residues" evidence="9">
    <location>
        <begin position="256"/>
        <end position="268"/>
    </location>
</feature>
<feature type="domain" description="SH3" evidence="10">
    <location>
        <begin position="308"/>
        <end position="367"/>
    </location>
</feature>
<evidence type="ECO:0000256" key="2">
    <source>
        <dbReference type="ARBA" id="ARBA00004412"/>
    </source>
</evidence>
<dbReference type="GO" id="GO:0016020">
    <property type="term" value="C:membrane"/>
    <property type="evidence" value="ECO:0007669"/>
    <property type="project" value="UniProtKB-SubCell"/>
</dbReference>
<dbReference type="PROSITE" id="PS50002">
    <property type="entry name" value="SH3"/>
    <property type="match status" value="1"/>
</dbReference>
<dbReference type="InterPro" id="IPR036028">
    <property type="entry name" value="SH3-like_dom_sf"/>
</dbReference>
<comment type="subcellular location">
    <subcellularLocation>
        <location evidence="2">Early endosome</location>
    </subcellularLocation>
    <subcellularLocation>
        <location evidence="1">Membrane</location>
        <topology evidence="1">Peripheral membrane protein</topology>
    </subcellularLocation>
</comment>
<evidence type="ECO:0000256" key="3">
    <source>
        <dbReference type="ARBA" id="ARBA00006697"/>
    </source>
</evidence>
<dbReference type="SUPFAM" id="SSF50044">
    <property type="entry name" value="SH3-domain"/>
    <property type="match status" value="1"/>
</dbReference>
<dbReference type="InterPro" id="IPR001452">
    <property type="entry name" value="SH3_domain"/>
</dbReference>
<dbReference type="InterPro" id="IPR027267">
    <property type="entry name" value="AH/BAR_dom_sf"/>
</dbReference>
<dbReference type="GO" id="GO:0005769">
    <property type="term" value="C:early endosome"/>
    <property type="evidence" value="ECO:0007669"/>
    <property type="project" value="UniProtKB-SubCell"/>
</dbReference>
<dbReference type="Pfam" id="PF00018">
    <property type="entry name" value="SH3_1"/>
    <property type="match status" value="1"/>
</dbReference>
<dbReference type="SMART" id="SM00326">
    <property type="entry name" value="SH3"/>
    <property type="match status" value="1"/>
</dbReference>
<evidence type="ECO:0000256" key="9">
    <source>
        <dbReference type="SAM" id="MobiDB-lite"/>
    </source>
</evidence>
<organism evidence="12 13">
    <name type="scientific">Denticeps clupeoides</name>
    <name type="common">denticle herring</name>
    <dbReference type="NCBI Taxonomy" id="299321"/>
    <lineage>
        <taxon>Eukaryota</taxon>
        <taxon>Metazoa</taxon>
        <taxon>Chordata</taxon>
        <taxon>Craniata</taxon>
        <taxon>Vertebrata</taxon>
        <taxon>Euteleostomi</taxon>
        <taxon>Actinopterygii</taxon>
        <taxon>Neopterygii</taxon>
        <taxon>Teleostei</taxon>
        <taxon>Clupei</taxon>
        <taxon>Clupeiformes</taxon>
        <taxon>Denticipitoidei</taxon>
        <taxon>Denticipitidae</taxon>
        <taxon>Denticeps</taxon>
    </lineage>
</organism>
<dbReference type="PANTHER" id="PTHR14167:SF45">
    <property type="entry name" value="ENDOPHILIN-A3"/>
    <property type="match status" value="1"/>
</dbReference>
<dbReference type="GO" id="GO:0098978">
    <property type="term" value="C:glutamatergic synapse"/>
    <property type="evidence" value="ECO:0007669"/>
    <property type="project" value="TreeGrafter"/>
</dbReference>
<feature type="domain" description="BAR" evidence="11">
    <location>
        <begin position="18"/>
        <end position="249"/>
    </location>
</feature>
<evidence type="ECO:0008006" key="14">
    <source>
        <dbReference type="Google" id="ProtNLM"/>
    </source>
</evidence>
<evidence type="ECO:0000259" key="10">
    <source>
        <dbReference type="PROSITE" id="PS50002"/>
    </source>
</evidence>
<dbReference type="InterPro" id="IPR035824">
    <property type="entry name" value="Endophilin_A_SH3"/>
</dbReference>
<evidence type="ECO:0000256" key="5">
    <source>
        <dbReference type="ARBA" id="ARBA00022583"/>
    </source>
</evidence>
<dbReference type="InterPro" id="IPR050384">
    <property type="entry name" value="Endophilin_SH3RF"/>
</dbReference>
<keyword evidence="6" id="KW-0175">Coiled coil</keyword>
<dbReference type="AlphaFoldDB" id="A0AAY4BS67"/>
<keyword evidence="5" id="KW-0254">Endocytosis</keyword>
<gene>
    <name evidence="12" type="primary">sh3gl3b</name>
</gene>
<keyword evidence="4 8" id="KW-0728">SH3 domain</keyword>
<evidence type="ECO:0000256" key="7">
    <source>
        <dbReference type="ARBA" id="ARBA00023136"/>
    </source>
</evidence>
<dbReference type="CDD" id="cd07592">
    <property type="entry name" value="BAR_Endophilin_A"/>
    <property type="match status" value="1"/>
</dbReference>
<dbReference type="GO" id="GO:0098793">
    <property type="term" value="C:presynapse"/>
    <property type="evidence" value="ECO:0007669"/>
    <property type="project" value="TreeGrafter"/>
</dbReference>